<reference evidence="3 5" key="1">
    <citation type="submission" date="2012-11" db="EMBL/GenBank/DDBJ databases">
        <title>Whole genome sequence of Acetobacter cibinongensis 4H-1.</title>
        <authorList>
            <person name="Azuma Y."/>
            <person name="Higashiura N."/>
            <person name="Hirakawa H."/>
            <person name="Matsushita K."/>
        </authorList>
    </citation>
    <scope>NUCLEOTIDE SEQUENCE [LARGE SCALE GENOMIC DNA]</scope>
    <source>
        <strain evidence="3 5">4H-1</strain>
    </source>
</reference>
<gene>
    <name evidence="3" type="ORF">Abci_011_219</name>
    <name evidence="4" type="ORF">ACI01nite_07950</name>
</gene>
<evidence type="ECO:0000313" key="5">
    <source>
        <dbReference type="Proteomes" id="UP000032671"/>
    </source>
</evidence>
<dbReference type="InterPro" id="IPR036844">
    <property type="entry name" value="Hint_dom_sf"/>
</dbReference>
<dbReference type="RefSeq" id="WP_048838507.1">
    <property type="nucleotide sequence ID" value="NZ_BAMV01000011.1"/>
</dbReference>
<evidence type="ECO:0000259" key="2">
    <source>
        <dbReference type="Pfam" id="PF13403"/>
    </source>
</evidence>
<name>A0A0D6N3G6_9PROT</name>
<dbReference type="SUPFAM" id="SSF51294">
    <property type="entry name" value="Hedgehog/intein (Hint) domain"/>
    <property type="match status" value="1"/>
</dbReference>
<evidence type="ECO:0000313" key="4">
    <source>
        <dbReference type="EMBL" id="GEL58193.1"/>
    </source>
</evidence>
<dbReference type="Proteomes" id="UP000321891">
    <property type="component" value="Unassembled WGS sequence"/>
</dbReference>
<proteinExistence type="predicted"/>
<dbReference type="Pfam" id="PF13403">
    <property type="entry name" value="Hint_2"/>
    <property type="match status" value="1"/>
</dbReference>
<dbReference type="EMBL" id="BAMV01000011">
    <property type="protein sequence ID" value="GAN60489.1"/>
    <property type="molecule type" value="Genomic_DNA"/>
</dbReference>
<comment type="caution">
    <text evidence="3">The sequence shown here is derived from an EMBL/GenBank/DDBJ whole genome shotgun (WGS) entry which is preliminary data.</text>
</comment>
<accession>A0A6N3SNY2</accession>
<keyword evidence="6" id="KW-1185">Reference proteome</keyword>
<protein>
    <submittedName>
        <fullName evidence="3">Outer membrane protein</fullName>
    </submittedName>
</protein>
<dbReference type="Gene3D" id="2.170.16.10">
    <property type="entry name" value="Hedgehog/Intein (Hint) domain"/>
    <property type="match status" value="1"/>
</dbReference>
<dbReference type="Proteomes" id="UP000032671">
    <property type="component" value="Unassembled WGS sequence"/>
</dbReference>
<dbReference type="STRING" id="1231339.Abci_011_219"/>
<organism evidence="3 5">
    <name type="scientific">Acetobacter cibinongensis</name>
    <dbReference type="NCBI Taxonomy" id="146475"/>
    <lineage>
        <taxon>Bacteria</taxon>
        <taxon>Pseudomonadati</taxon>
        <taxon>Pseudomonadota</taxon>
        <taxon>Alphaproteobacteria</taxon>
        <taxon>Acetobacterales</taxon>
        <taxon>Acetobacteraceae</taxon>
        <taxon>Acetobacter</taxon>
    </lineage>
</organism>
<dbReference type="InterPro" id="IPR028992">
    <property type="entry name" value="Hedgehog/Intein_dom"/>
</dbReference>
<evidence type="ECO:0000256" key="1">
    <source>
        <dbReference type="SAM" id="MobiDB-lite"/>
    </source>
</evidence>
<feature type="region of interest" description="Disordered" evidence="1">
    <location>
        <begin position="1"/>
        <end position="29"/>
    </location>
</feature>
<feature type="domain" description="Hedgehog/Intein (Hint)" evidence="2">
    <location>
        <begin position="215"/>
        <end position="356"/>
    </location>
</feature>
<dbReference type="EMBL" id="BJVU01000002">
    <property type="protein sequence ID" value="GEL58193.1"/>
    <property type="molecule type" value="Genomic_DNA"/>
</dbReference>
<evidence type="ECO:0000313" key="6">
    <source>
        <dbReference type="Proteomes" id="UP000321891"/>
    </source>
</evidence>
<evidence type="ECO:0000313" key="3">
    <source>
        <dbReference type="EMBL" id="GAN60489.1"/>
    </source>
</evidence>
<sequence length="562" mass="60432">MARKLPANPSVSLNYGSSPDSGWGTNGTYTAPENSTITITDEQSGDTVSGETSGVNVVIADGTSINGKGWTVGNTDHPATVTVNGNLTLTNADAIANGSKVVVSNGGTLILGGYATTTAGLIQFDGTGGTVEIAAGTTASIIGYITNIQKGDTIIIDGLVADNYVYTNGVYTLTDEGQAISGTSSFQLPAENEGTTFIVKSVNGKTYLTADTVIVCFLGGSMLRTPEGDMAVETLQIGDEVVTFDWQNNKDVTRRVVWVGTGHVNAQPNLPDDQSGYPVRILKGALSDGVPYKDLLITSEHCLFFEGKFIPARMLVNGISIFYDKTIQSYNYYHIETEHQSVITANGMLTESYLDTGNRLSFQQPGKVVTLHGKMSSWEKDAAAPLCVERNFVETIFHTLKQRSLTVTDNHQQTPSRPLTPESDLHIVTDNGQIIRKIRTTDHTVVFMLPANIKTVRLVSRTSRPCDTIGPFVDDRRKLGVLVGAVTLLGSNKKISITSHLDKQDLQGWHGQQVSSCRWTNGDATLSLGEGTLKGFSLLTVEVLAAGPYSLQEKNRRKKLTA</sequence>
<reference evidence="4 6" key="2">
    <citation type="submission" date="2019-07" db="EMBL/GenBank/DDBJ databases">
        <title>Whole genome shotgun sequence of Acetobacter cibinongensis NBRC 16605.</title>
        <authorList>
            <person name="Hosoyama A."/>
            <person name="Uohara A."/>
            <person name="Ohji S."/>
            <person name="Ichikawa N."/>
        </authorList>
    </citation>
    <scope>NUCLEOTIDE SEQUENCE [LARGE SCALE GENOMIC DNA]</scope>
    <source>
        <strain evidence="4 6">NBRC 16605</strain>
    </source>
</reference>
<accession>A0A0D6N3G6</accession>
<dbReference type="AlphaFoldDB" id="A0A0D6N3G6"/>
<feature type="compositionally biased region" description="Polar residues" evidence="1">
    <location>
        <begin position="9"/>
        <end position="20"/>
    </location>
</feature>